<proteinExistence type="predicted"/>
<reference evidence="1 2" key="1">
    <citation type="journal article" date="2022" name="bioRxiv">
        <title>Genomics of Preaxostyla Flagellates Illuminates Evolutionary Transitions and the Path Towards Mitochondrial Loss.</title>
        <authorList>
            <person name="Novak L.V.F."/>
            <person name="Treitli S.C."/>
            <person name="Pyrih J."/>
            <person name="Halakuc P."/>
            <person name="Pipaliya S.V."/>
            <person name="Vacek V."/>
            <person name="Brzon O."/>
            <person name="Soukal P."/>
            <person name="Eme L."/>
            <person name="Dacks J.B."/>
            <person name="Karnkowska A."/>
            <person name="Elias M."/>
            <person name="Hampl V."/>
        </authorList>
    </citation>
    <scope>NUCLEOTIDE SEQUENCE [LARGE SCALE GENOMIC DNA]</scope>
    <source>
        <strain evidence="1">NAU3</strain>
        <tissue evidence="1">Gut</tissue>
    </source>
</reference>
<dbReference type="InterPro" id="IPR016024">
    <property type="entry name" value="ARM-type_fold"/>
</dbReference>
<comment type="caution">
    <text evidence="1">The sequence shown here is derived from an EMBL/GenBank/DDBJ whole genome shotgun (WGS) entry which is preliminary data.</text>
</comment>
<organism evidence="1 2">
    <name type="scientific">Blattamonas nauphoetae</name>
    <dbReference type="NCBI Taxonomy" id="2049346"/>
    <lineage>
        <taxon>Eukaryota</taxon>
        <taxon>Metamonada</taxon>
        <taxon>Preaxostyla</taxon>
        <taxon>Oxymonadida</taxon>
        <taxon>Blattamonas</taxon>
    </lineage>
</organism>
<evidence type="ECO:0000313" key="1">
    <source>
        <dbReference type="EMBL" id="KAK2947503.1"/>
    </source>
</evidence>
<sequence length="614" mass="69553">MLVGKDSSTPRGDNAKAKQTNLVEVFLRQLDGKYKPLRPFMLDSLLVLAKESDWAISAILDVGYIKPLEQFCEQTNPSDVPISLPQLLYLLGKTSEAEYLRICESSIPSFLLKSLVSNPEPHLLKALTDCLLLLISNFRLHSAFLAHHEPKYLASIDHFVSHEFSAPQLLNLTQQCFSPQLDMSKMALIALFLRSKSDLATRDYLHTHKMRSTSTDTSSELVPFTERLCSMLAERVSQIPSLFTESSPGDPTNTALSTTLHDESPSLTREAVLEMLCEGLALLNLLLAKTNCSFAKVLIDSNLIPLLKSTIICYLDQIELQKTESLRPTAVHSNLLINILDHSRDSAASCLSTSHKSLTRVVQSTFSDVPELCSLLVRTCQHSSPTHTSHLKLIINFGEDLPHLIPPMLEENLIEQVFNKCKPMTVPTAHRNFHGNLIFSVASSLMLDPEDITEDEEEQKRIVNLQFERALKPAKQYLQFILQREVFIPEDVSSCFGLSFRITELVEQTLKLERDVFKCGAIVETGREEWEVGWLMEKTKEDDLERILGWIRYIDFGMNTNEKQRWKKRAERQREAGHEDAIEGWLMKKDSVTSSYIVSYLQSVSVERGMNNTL</sequence>
<protein>
    <submittedName>
        <fullName evidence="1">Uncharacterized protein</fullName>
    </submittedName>
</protein>
<dbReference type="EMBL" id="JARBJD010000199">
    <property type="protein sequence ID" value="KAK2947503.1"/>
    <property type="molecule type" value="Genomic_DNA"/>
</dbReference>
<name>A0ABQ9X790_9EUKA</name>
<keyword evidence="2" id="KW-1185">Reference proteome</keyword>
<accession>A0ABQ9X790</accession>
<dbReference type="Proteomes" id="UP001281761">
    <property type="component" value="Unassembled WGS sequence"/>
</dbReference>
<gene>
    <name evidence="1" type="ORF">BLNAU_17589</name>
</gene>
<dbReference type="SUPFAM" id="SSF48371">
    <property type="entry name" value="ARM repeat"/>
    <property type="match status" value="1"/>
</dbReference>
<evidence type="ECO:0000313" key="2">
    <source>
        <dbReference type="Proteomes" id="UP001281761"/>
    </source>
</evidence>